<feature type="compositionally biased region" description="Low complexity" evidence="1">
    <location>
        <begin position="21"/>
        <end position="30"/>
    </location>
</feature>
<dbReference type="AlphaFoldDB" id="A0A395MPV4"/>
<accession>A0A395MPV4</accession>
<proteinExistence type="predicted"/>
<dbReference type="OrthoDB" id="3858188at2759"/>
<dbReference type="Proteomes" id="UP000265631">
    <property type="component" value="Unassembled WGS sequence"/>
</dbReference>
<dbReference type="EMBL" id="PXXK01000155">
    <property type="protein sequence ID" value="RFN49981.1"/>
    <property type="molecule type" value="Genomic_DNA"/>
</dbReference>
<keyword evidence="3" id="KW-1185">Reference proteome</keyword>
<comment type="caution">
    <text evidence="2">The sequence shown here is derived from an EMBL/GenBank/DDBJ whole genome shotgun (WGS) entry which is preliminary data.</text>
</comment>
<evidence type="ECO:0000313" key="2">
    <source>
        <dbReference type="EMBL" id="RFN49981.1"/>
    </source>
</evidence>
<reference evidence="2 3" key="1">
    <citation type="journal article" date="2018" name="PLoS Pathog.">
        <title>Evolution of structural diversity of trichothecenes, a family of toxins produced by plant pathogenic and entomopathogenic fungi.</title>
        <authorList>
            <person name="Proctor R.H."/>
            <person name="McCormick S.P."/>
            <person name="Kim H.S."/>
            <person name="Cardoza R.E."/>
            <person name="Stanley A.M."/>
            <person name="Lindo L."/>
            <person name="Kelly A."/>
            <person name="Brown D.W."/>
            <person name="Lee T."/>
            <person name="Vaughan M.M."/>
            <person name="Alexander N.J."/>
            <person name="Busman M."/>
            <person name="Gutierrez S."/>
        </authorList>
    </citation>
    <scope>NUCLEOTIDE SEQUENCE [LARGE SCALE GENOMIC DNA]</scope>
    <source>
        <strain evidence="2 3">NRRL 13405</strain>
    </source>
</reference>
<organism evidence="2 3">
    <name type="scientific">Fusarium flagelliforme</name>
    <dbReference type="NCBI Taxonomy" id="2675880"/>
    <lineage>
        <taxon>Eukaryota</taxon>
        <taxon>Fungi</taxon>
        <taxon>Dikarya</taxon>
        <taxon>Ascomycota</taxon>
        <taxon>Pezizomycotina</taxon>
        <taxon>Sordariomycetes</taxon>
        <taxon>Hypocreomycetidae</taxon>
        <taxon>Hypocreales</taxon>
        <taxon>Nectriaceae</taxon>
        <taxon>Fusarium</taxon>
        <taxon>Fusarium incarnatum-equiseti species complex</taxon>
    </lineage>
</organism>
<sequence>MSTGLKGSIWAVGGRSRVQNAPSARASSQPSRPPPPPTTTSAPTISAPTEPAVSLPAVSVPAVSVPDVSAPAVLPLAPLPSSNPPSTRLTSSQAFHRFEQACQRLRWKYVDLQNSYHRALNPESSGFPVGEAEKNFKVDFHEFYVWIEQALVLLLLVFDIMVPQSSRRGRDEKHRYHHDVLATLENKTGPLYEALGKGEVNMALWKAKELRNQWKDVKDGNGKETAPLKMYDLTWIVTQILGGLEVGYGLASRKVEMDNRGRSWADDFDDEVVMAEDDQWEWMVEPMDWESVGG</sequence>
<feature type="region of interest" description="Disordered" evidence="1">
    <location>
        <begin position="1"/>
        <end position="49"/>
    </location>
</feature>
<name>A0A395MPV4_9HYPO</name>
<dbReference type="STRING" id="2594813.A0A395MPV4"/>
<gene>
    <name evidence="2" type="ORF">FIE12Z_5779</name>
</gene>
<evidence type="ECO:0000313" key="3">
    <source>
        <dbReference type="Proteomes" id="UP000265631"/>
    </source>
</evidence>
<protein>
    <submittedName>
        <fullName evidence="2">Uncharacterized protein</fullName>
    </submittedName>
</protein>
<feature type="compositionally biased region" description="Low complexity" evidence="1">
    <location>
        <begin position="39"/>
        <end position="49"/>
    </location>
</feature>
<evidence type="ECO:0000256" key="1">
    <source>
        <dbReference type="SAM" id="MobiDB-lite"/>
    </source>
</evidence>